<feature type="region of interest" description="Disordered" evidence="1">
    <location>
        <begin position="277"/>
        <end position="334"/>
    </location>
</feature>
<keyword evidence="3" id="KW-1185">Reference proteome</keyword>
<sequence length="334" mass="34914">MSQTDRQSPARAAENRVQELRASAHLMTLDSGVFCLVHGSPKPADQQLTGVRVSAIDPTDSTISIATFRPDGWLTGGGDSALIRVLSESAQILITIYQPVGSLEGAPKLRVLRLSEAAAEGNLAAPGTAPAAIRKPTAVLSDSHDMIAHIQRTGDVGKSFGDWMGEPGSEMAIEGFSLTAPEGLEPGDITYQAVLGRGWLSPWNEAGQFCGSRGMALPILGFKLKLSEAAAKRFTLSISASFLDGTKLDDLGSDESVEAPSLSPLEAFLIDLKPKVSSKKVPEPAKPASRPALAPAPAPAPVVKAKLAPAPAPVAKPAARPVVKTPTKPTKRSR</sequence>
<protein>
    <submittedName>
        <fullName evidence="2">Uncharacterized protein</fullName>
    </submittedName>
</protein>
<accession>A0A963YY87</accession>
<name>A0A963YY87_9PROT</name>
<evidence type="ECO:0000313" key="3">
    <source>
        <dbReference type="Proteomes" id="UP000721844"/>
    </source>
</evidence>
<evidence type="ECO:0000256" key="1">
    <source>
        <dbReference type="SAM" id="MobiDB-lite"/>
    </source>
</evidence>
<proteinExistence type="predicted"/>
<gene>
    <name evidence="2" type="ORF">ACELLULO517_01945</name>
</gene>
<dbReference type="Proteomes" id="UP000721844">
    <property type="component" value="Unassembled WGS sequence"/>
</dbReference>
<dbReference type="AlphaFoldDB" id="A0A963YY87"/>
<dbReference type="InterPro" id="IPR006637">
    <property type="entry name" value="ChW"/>
</dbReference>
<dbReference type="EMBL" id="JAESVA010000001">
    <property type="protein sequence ID" value="MCB8878979.1"/>
    <property type="molecule type" value="Genomic_DNA"/>
</dbReference>
<feature type="compositionally biased region" description="Low complexity" evidence="1">
    <location>
        <begin position="301"/>
        <end position="324"/>
    </location>
</feature>
<dbReference type="RefSeq" id="WP_227305406.1">
    <property type="nucleotide sequence ID" value="NZ_JAESVA010000001.1"/>
</dbReference>
<organism evidence="2 3">
    <name type="scientific">Acidisoma cellulosilyticum</name>
    <dbReference type="NCBI Taxonomy" id="2802395"/>
    <lineage>
        <taxon>Bacteria</taxon>
        <taxon>Pseudomonadati</taxon>
        <taxon>Pseudomonadota</taxon>
        <taxon>Alphaproteobacteria</taxon>
        <taxon>Acetobacterales</taxon>
        <taxon>Acidocellaceae</taxon>
        <taxon>Acidisoma</taxon>
    </lineage>
</organism>
<dbReference type="Pfam" id="PF07538">
    <property type="entry name" value="ChW"/>
    <property type="match status" value="1"/>
</dbReference>
<comment type="caution">
    <text evidence="2">The sequence shown here is derived from an EMBL/GenBank/DDBJ whole genome shotgun (WGS) entry which is preliminary data.</text>
</comment>
<reference evidence="2 3" key="1">
    <citation type="journal article" date="2021" name="Microorganisms">
        <title>Acidisoma silvae sp. nov. and Acidisomacellulosilytica sp. nov., Two Acidophilic Bacteria Isolated from Decaying Wood, Hydrolyzing Cellulose and Producing Poly-3-hydroxybutyrate.</title>
        <authorList>
            <person name="Mieszkin S."/>
            <person name="Pouder E."/>
            <person name="Uroz S."/>
            <person name="Simon-Colin C."/>
            <person name="Alain K."/>
        </authorList>
    </citation>
    <scope>NUCLEOTIDE SEQUENCE [LARGE SCALE GENOMIC DNA]</scope>
    <source>
        <strain evidence="2 3">HW T5.17</strain>
    </source>
</reference>
<evidence type="ECO:0000313" key="2">
    <source>
        <dbReference type="EMBL" id="MCB8878979.1"/>
    </source>
</evidence>